<evidence type="ECO:0000256" key="4">
    <source>
        <dbReference type="ARBA" id="ARBA00022989"/>
    </source>
</evidence>
<comment type="caution">
    <text evidence="7">The sequence shown here is derived from an EMBL/GenBank/DDBJ whole genome shotgun (WGS) entry which is preliminary data.</text>
</comment>
<keyword evidence="4 6" id="KW-1133">Transmembrane helix</keyword>
<protein>
    <submittedName>
        <fullName evidence="7">Uncharacterized protein (TIRG00374 family)</fullName>
    </submittedName>
</protein>
<keyword evidence="3 6" id="KW-0812">Transmembrane</keyword>
<feature type="transmembrane region" description="Helical" evidence="6">
    <location>
        <begin position="66"/>
        <end position="89"/>
    </location>
</feature>
<feature type="transmembrane region" description="Helical" evidence="6">
    <location>
        <begin position="253"/>
        <end position="275"/>
    </location>
</feature>
<evidence type="ECO:0000256" key="6">
    <source>
        <dbReference type="SAM" id="Phobius"/>
    </source>
</evidence>
<feature type="transmembrane region" description="Helical" evidence="6">
    <location>
        <begin position="145"/>
        <end position="164"/>
    </location>
</feature>
<name>A0A3D9UM17_9MICO</name>
<dbReference type="Pfam" id="PF03706">
    <property type="entry name" value="LPG_synthase_TM"/>
    <property type="match status" value="1"/>
</dbReference>
<proteinExistence type="predicted"/>
<dbReference type="OrthoDB" id="5182677at2"/>
<evidence type="ECO:0000256" key="1">
    <source>
        <dbReference type="ARBA" id="ARBA00004651"/>
    </source>
</evidence>
<dbReference type="AlphaFoldDB" id="A0A3D9UM17"/>
<gene>
    <name evidence="7" type="ORF">DFJ65_1341</name>
</gene>
<comment type="subcellular location">
    <subcellularLocation>
        <location evidence="1">Cell membrane</location>
        <topology evidence="1">Multi-pass membrane protein</topology>
    </subcellularLocation>
</comment>
<dbReference type="GO" id="GO:0005886">
    <property type="term" value="C:plasma membrane"/>
    <property type="evidence" value="ECO:0007669"/>
    <property type="project" value="UniProtKB-SubCell"/>
</dbReference>
<dbReference type="PANTHER" id="PTHR39087:SF2">
    <property type="entry name" value="UPF0104 MEMBRANE PROTEIN MJ1595"/>
    <property type="match status" value="1"/>
</dbReference>
<evidence type="ECO:0000313" key="8">
    <source>
        <dbReference type="Proteomes" id="UP000256253"/>
    </source>
</evidence>
<accession>A0A3D9UM17</accession>
<evidence type="ECO:0000256" key="3">
    <source>
        <dbReference type="ARBA" id="ARBA00022692"/>
    </source>
</evidence>
<sequence length="366" mass="38838">MTEPTGDASVDIELAEDTQDLQPEMPKLTWKSVLNVVLGMALAAALIIWGLPWLAKTTWTDIGHHLRSVGVLSSLGFAGLMLLGLWIYTFTLTAAWPGISHTKAAIVNVTGSAVANTMPGGGATALAASWMILRSWGFKRRAISTGLIVSGIWNVLARIALPLIGIAMVSRNSQALPSAVSTGAWWGAVLGLILLIAFVVALTSPVRTATLGAWLDLRVSPLLGRLCKGRRPRLEHLLIDQQSRMSALTRRGWFPLTIGVIGQLLVWFVLFWQIMRAVGVDLPVSDLFAAYAIGSLLRAVGITPGGLGVAEAGIILVLSSWGADQPAAAAGALLFAIFTHVAEIPLGAIGWFAWWVGPKVPHAASD</sequence>
<dbReference type="Proteomes" id="UP000256253">
    <property type="component" value="Unassembled WGS sequence"/>
</dbReference>
<evidence type="ECO:0000313" key="7">
    <source>
        <dbReference type="EMBL" id="REF30337.1"/>
    </source>
</evidence>
<reference evidence="7 8" key="1">
    <citation type="submission" date="2018-08" db="EMBL/GenBank/DDBJ databases">
        <title>Sequencing the genomes of 1000 actinobacteria strains.</title>
        <authorList>
            <person name="Klenk H.-P."/>
        </authorList>
    </citation>
    <scope>NUCLEOTIDE SEQUENCE [LARGE SCALE GENOMIC DNA]</scope>
    <source>
        <strain evidence="7 8">DSM 22967</strain>
    </source>
</reference>
<dbReference type="RefSeq" id="WP_115922345.1">
    <property type="nucleotide sequence ID" value="NZ_QTUA01000001.1"/>
</dbReference>
<keyword evidence="8" id="KW-1185">Reference proteome</keyword>
<evidence type="ECO:0000256" key="5">
    <source>
        <dbReference type="ARBA" id="ARBA00023136"/>
    </source>
</evidence>
<feature type="transmembrane region" description="Helical" evidence="6">
    <location>
        <begin position="109"/>
        <end position="133"/>
    </location>
</feature>
<feature type="transmembrane region" description="Helical" evidence="6">
    <location>
        <begin position="330"/>
        <end position="356"/>
    </location>
</feature>
<keyword evidence="5 6" id="KW-0472">Membrane</keyword>
<dbReference type="InterPro" id="IPR022791">
    <property type="entry name" value="L-PG_synthase/AglD"/>
</dbReference>
<keyword evidence="2" id="KW-1003">Cell membrane</keyword>
<dbReference type="EMBL" id="QTUA01000001">
    <property type="protein sequence ID" value="REF30337.1"/>
    <property type="molecule type" value="Genomic_DNA"/>
</dbReference>
<feature type="transmembrane region" description="Helical" evidence="6">
    <location>
        <begin position="184"/>
        <end position="202"/>
    </location>
</feature>
<evidence type="ECO:0000256" key="2">
    <source>
        <dbReference type="ARBA" id="ARBA00022475"/>
    </source>
</evidence>
<feature type="transmembrane region" description="Helical" evidence="6">
    <location>
        <begin position="295"/>
        <end position="318"/>
    </location>
</feature>
<dbReference type="PANTHER" id="PTHR39087">
    <property type="entry name" value="UPF0104 MEMBRANE PROTEIN MJ1595"/>
    <property type="match status" value="1"/>
</dbReference>
<organism evidence="7 8">
    <name type="scientific">Calidifontibacter indicus</name>
    <dbReference type="NCBI Taxonomy" id="419650"/>
    <lineage>
        <taxon>Bacteria</taxon>
        <taxon>Bacillati</taxon>
        <taxon>Actinomycetota</taxon>
        <taxon>Actinomycetes</taxon>
        <taxon>Micrococcales</taxon>
        <taxon>Dermacoccaceae</taxon>
        <taxon>Calidifontibacter</taxon>
    </lineage>
</organism>
<feature type="transmembrane region" description="Helical" evidence="6">
    <location>
        <begin position="33"/>
        <end position="54"/>
    </location>
</feature>